<dbReference type="InterPro" id="IPR029058">
    <property type="entry name" value="AB_hydrolase_fold"/>
</dbReference>
<dbReference type="GO" id="GO:0004806">
    <property type="term" value="F:triacylglycerol lipase activity"/>
    <property type="evidence" value="ECO:0007669"/>
    <property type="project" value="TreeGrafter"/>
</dbReference>
<dbReference type="Pfam" id="PF00561">
    <property type="entry name" value="Abhydrolase_1"/>
    <property type="match status" value="1"/>
</dbReference>
<gene>
    <name evidence="2" type="ORF">B4N89_38625</name>
</gene>
<dbReference type="InterPro" id="IPR000073">
    <property type="entry name" value="AB_hydrolase_1"/>
</dbReference>
<keyword evidence="3" id="KW-1185">Reference proteome</keyword>
<dbReference type="GO" id="GO:0046503">
    <property type="term" value="P:glycerolipid catabolic process"/>
    <property type="evidence" value="ECO:0007669"/>
    <property type="project" value="TreeGrafter"/>
</dbReference>
<keyword evidence="2" id="KW-0378">Hydrolase</keyword>
<name>A0A1T3NMS9_9ACTN</name>
<dbReference type="PANTHER" id="PTHR43433">
    <property type="entry name" value="HYDROLASE, ALPHA/BETA FOLD FAMILY PROTEIN"/>
    <property type="match status" value="1"/>
</dbReference>
<dbReference type="RefSeq" id="WP_078981214.1">
    <property type="nucleotide sequence ID" value="NZ_MWQN01000003.1"/>
</dbReference>
<proteinExistence type="predicted"/>
<protein>
    <submittedName>
        <fullName evidence="2">Alpha/beta hydrolase</fullName>
    </submittedName>
</protein>
<dbReference type="PRINTS" id="PR00111">
    <property type="entry name" value="ABHYDROLASE"/>
</dbReference>
<dbReference type="OrthoDB" id="8957634at2"/>
<feature type="domain" description="AB hydrolase-1" evidence="1">
    <location>
        <begin position="31"/>
        <end position="271"/>
    </location>
</feature>
<dbReference type="SUPFAM" id="SSF53474">
    <property type="entry name" value="alpha/beta-Hydrolases"/>
    <property type="match status" value="1"/>
</dbReference>
<dbReference type="Gene3D" id="3.40.50.1820">
    <property type="entry name" value="alpha/beta hydrolase"/>
    <property type="match status" value="1"/>
</dbReference>
<evidence type="ECO:0000259" key="1">
    <source>
        <dbReference type="Pfam" id="PF00561"/>
    </source>
</evidence>
<reference evidence="2 3" key="1">
    <citation type="submission" date="2017-03" db="EMBL/GenBank/DDBJ databases">
        <title>Draft genome sequence of Streptomyces scabrisporus NF3, endophyte isolated from Amphipterygium adstringens.</title>
        <authorList>
            <person name="Vazquez M."/>
            <person name="Ceapa C.D."/>
            <person name="Rodriguez Luna D."/>
            <person name="Sanchez Esquivel S."/>
        </authorList>
    </citation>
    <scope>NUCLEOTIDE SEQUENCE [LARGE SCALE GENOMIC DNA]</scope>
    <source>
        <strain evidence="2 3">NF3</strain>
    </source>
</reference>
<dbReference type="STRING" id="159449.B4N89_38625"/>
<sequence length="293" mass="30852">MCAAHPTSSERVVHADGADLAAQAFGDPAAPAILLIGGAEASRDWWDDDFVARLAESGRYVIRYDTRDTGQSTTFPLGAPTYTQEDLSSDALAVLDAYELSAAHIVGISMGGGLAQRLVLRAPERVLTLTLLSTSPGGPGDNDGPELPPMSESLHKVFAEPAPDPDWADRDAVIAYFLAAEHAFAGTIPVDEERLRLTAGRAFDRSPVPAAAANHWAIEGGGPIRARLGEITAPTLVLHGTADPLFPYGHAEALAREIPGSTLIPVPGMGHQMPPESTWDIIVAAIVRQTATS</sequence>
<dbReference type="EMBL" id="MWQN01000003">
    <property type="protein sequence ID" value="OPC78119.1"/>
    <property type="molecule type" value="Genomic_DNA"/>
</dbReference>
<comment type="caution">
    <text evidence="2">The sequence shown here is derived from an EMBL/GenBank/DDBJ whole genome shotgun (WGS) entry which is preliminary data.</text>
</comment>
<evidence type="ECO:0000313" key="2">
    <source>
        <dbReference type="EMBL" id="OPC78119.1"/>
    </source>
</evidence>
<dbReference type="PANTHER" id="PTHR43433:SF5">
    <property type="entry name" value="AB HYDROLASE-1 DOMAIN-CONTAINING PROTEIN"/>
    <property type="match status" value="1"/>
</dbReference>
<dbReference type="AlphaFoldDB" id="A0A1T3NMS9"/>
<dbReference type="InterPro" id="IPR050471">
    <property type="entry name" value="AB_hydrolase"/>
</dbReference>
<evidence type="ECO:0000313" key="3">
    <source>
        <dbReference type="Proteomes" id="UP000190037"/>
    </source>
</evidence>
<dbReference type="Proteomes" id="UP000190037">
    <property type="component" value="Unassembled WGS sequence"/>
</dbReference>
<accession>A0A1T3NMS9</accession>
<organism evidence="2 3">
    <name type="scientific">Embleya scabrispora</name>
    <dbReference type="NCBI Taxonomy" id="159449"/>
    <lineage>
        <taxon>Bacteria</taxon>
        <taxon>Bacillati</taxon>
        <taxon>Actinomycetota</taxon>
        <taxon>Actinomycetes</taxon>
        <taxon>Kitasatosporales</taxon>
        <taxon>Streptomycetaceae</taxon>
        <taxon>Embleya</taxon>
    </lineage>
</organism>